<name>A0ABU1YDW9_9FLAO</name>
<evidence type="ECO:0000313" key="1">
    <source>
        <dbReference type="EMBL" id="MDR7212436.1"/>
    </source>
</evidence>
<dbReference type="EMBL" id="JAVDWQ010000023">
    <property type="protein sequence ID" value="MDR7212436.1"/>
    <property type="molecule type" value="Genomic_DNA"/>
</dbReference>
<reference evidence="1 2" key="1">
    <citation type="submission" date="2023-07" db="EMBL/GenBank/DDBJ databases">
        <title>Sorghum-associated microbial communities from plants grown in Nebraska, USA.</title>
        <authorList>
            <person name="Schachtman D."/>
        </authorList>
    </citation>
    <scope>NUCLEOTIDE SEQUENCE [LARGE SCALE GENOMIC DNA]</scope>
    <source>
        <strain evidence="1 2">4129</strain>
    </source>
</reference>
<gene>
    <name evidence="1" type="ORF">J2W48_004397</name>
</gene>
<keyword evidence="2" id="KW-1185">Reference proteome</keyword>
<sequence length="147" mass="16909">MASIRKKKELEASSKSYVKPTTTLPTEEFTETEMLLQWNKYAQRLGDKGFKIMESLLLINDPVLNGTNITLELPNEGSKLDFEKEIHGLLGHLKGHLHNHDITIEVIVNESIESKRSFNDQDRYNRFLEINPNIELLRTTFGLDLPT</sequence>
<dbReference type="Proteomes" id="UP001269081">
    <property type="component" value="Unassembled WGS sequence"/>
</dbReference>
<evidence type="ECO:0008006" key="3">
    <source>
        <dbReference type="Google" id="ProtNLM"/>
    </source>
</evidence>
<evidence type="ECO:0000313" key="2">
    <source>
        <dbReference type="Proteomes" id="UP001269081"/>
    </source>
</evidence>
<dbReference type="RefSeq" id="WP_310284063.1">
    <property type="nucleotide sequence ID" value="NZ_JAVDWQ010000023.1"/>
</dbReference>
<comment type="caution">
    <text evidence="1">The sequence shown here is derived from an EMBL/GenBank/DDBJ whole genome shotgun (WGS) entry which is preliminary data.</text>
</comment>
<organism evidence="1 2">
    <name type="scientific">Flavobacterium piscis</name>
    <dbReference type="NCBI Taxonomy" id="1114874"/>
    <lineage>
        <taxon>Bacteria</taxon>
        <taxon>Pseudomonadati</taxon>
        <taxon>Bacteroidota</taxon>
        <taxon>Flavobacteriia</taxon>
        <taxon>Flavobacteriales</taxon>
        <taxon>Flavobacteriaceae</taxon>
        <taxon>Flavobacterium</taxon>
    </lineage>
</organism>
<accession>A0ABU1YDW9</accession>
<proteinExistence type="predicted"/>
<protein>
    <recommendedName>
        <fullName evidence="3">DNA polymerase III subunit gamma/tau</fullName>
    </recommendedName>
</protein>